<dbReference type="PANTHER" id="PTHR42973:SF39">
    <property type="entry name" value="FAD-BINDING PCMH-TYPE DOMAIN-CONTAINING PROTEIN"/>
    <property type="match status" value="1"/>
</dbReference>
<dbReference type="PaxDb" id="5141-EFNCRP00000008168"/>
<organism evidence="8 9">
    <name type="scientific">Neurospora crassa (strain ATCC 24698 / 74-OR23-1A / CBS 708.71 / DSM 1257 / FGSC 987)</name>
    <dbReference type="NCBI Taxonomy" id="367110"/>
    <lineage>
        <taxon>Eukaryota</taxon>
        <taxon>Fungi</taxon>
        <taxon>Dikarya</taxon>
        <taxon>Ascomycota</taxon>
        <taxon>Pezizomycotina</taxon>
        <taxon>Sordariomycetes</taxon>
        <taxon>Sordariomycetidae</taxon>
        <taxon>Sordariales</taxon>
        <taxon>Sordariaceae</taxon>
        <taxon>Neurospora</taxon>
    </lineage>
</organism>
<dbReference type="OrthoDB" id="407275at2759"/>
<keyword evidence="9" id="KW-1185">Reference proteome</keyword>
<feature type="compositionally biased region" description="Acidic residues" evidence="6">
    <location>
        <begin position="590"/>
        <end position="599"/>
    </location>
</feature>
<reference evidence="8 9" key="1">
    <citation type="journal article" date="2003" name="Nature">
        <title>The genome sequence of the filamentous fungus Neurospora crassa.</title>
        <authorList>
            <person name="Galagan J.E."/>
            <person name="Calvo S.E."/>
            <person name="Borkovich K.A."/>
            <person name="Selker E.U."/>
            <person name="Read N.D."/>
            <person name="Jaffe D."/>
            <person name="FitzHugh W."/>
            <person name="Ma L.J."/>
            <person name="Smirnov S."/>
            <person name="Purcell S."/>
            <person name="Rehman B."/>
            <person name="Elkins T."/>
            <person name="Engels R."/>
            <person name="Wang S."/>
            <person name="Nielsen C.B."/>
            <person name="Butler J."/>
            <person name="Endrizzi M."/>
            <person name="Qui D."/>
            <person name="Ianakiev P."/>
            <person name="Bell-Pedersen D."/>
            <person name="Nelson M.A."/>
            <person name="Werner-Washburne M."/>
            <person name="Selitrennikoff C.P."/>
            <person name="Kinsey J.A."/>
            <person name="Braun E.L."/>
            <person name="Zelter A."/>
            <person name="Schulte U."/>
            <person name="Kothe G.O."/>
            <person name="Jedd G."/>
            <person name="Mewes W."/>
            <person name="Staben C."/>
            <person name="Marcotte E."/>
            <person name="Greenberg D."/>
            <person name="Roy A."/>
            <person name="Foley K."/>
            <person name="Naylor J."/>
            <person name="Stange-Thomann N."/>
            <person name="Barrett R."/>
            <person name="Gnerre S."/>
            <person name="Kamal M."/>
            <person name="Kamvysselis M."/>
            <person name="Mauceli E."/>
            <person name="Bielke C."/>
            <person name="Rudd S."/>
            <person name="Frishman D."/>
            <person name="Krystofova S."/>
            <person name="Rasmussen C."/>
            <person name="Metzenberg R.L."/>
            <person name="Perkins D.D."/>
            <person name="Kroken S."/>
            <person name="Cogoni C."/>
            <person name="Macino G."/>
            <person name="Catcheside D."/>
            <person name="Li W."/>
            <person name="Pratt R.J."/>
            <person name="Osmani S.A."/>
            <person name="DeSouza C.P."/>
            <person name="Glass L."/>
            <person name="Orbach M.J."/>
            <person name="Berglund J.A."/>
            <person name="Voelker R."/>
            <person name="Yarden O."/>
            <person name="Plamann M."/>
            <person name="Seiler S."/>
            <person name="Dunlap J."/>
            <person name="Radford A."/>
            <person name="Aramayo R."/>
            <person name="Natvig D.O."/>
            <person name="Alex L.A."/>
            <person name="Mannhaupt G."/>
            <person name="Ebbole D.J."/>
            <person name="Freitag M."/>
            <person name="Paulsen I."/>
            <person name="Sachs M.S."/>
            <person name="Lander E.S."/>
            <person name="Nusbaum C."/>
            <person name="Birren B."/>
        </authorList>
    </citation>
    <scope>NUCLEOTIDE SEQUENCE [LARGE SCALE GENOMIC DNA]</scope>
    <source>
        <strain evidence="9">ATCC 24698 / 74-OR23-1A / CBS 708.71 / DSM 1257 / FGSC 987</strain>
    </source>
</reference>
<keyword evidence="4" id="KW-0274">FAD</keyword>
<dbReference type="GO" id="GO:0071949">
    <property type="term" value="F:FAD binding"/>
    <property type="evidence" value="ECO:0007669"/>
    <property type="project" value="InterPro"/>
</dbReference>
<evidence type="ECO:0000256" key="6">
    <source>
        <dbReference type="SAM" id="MobiDB-lite"/>
    </source>
</evidence>
<dbReference type="SMR" id="Q7S915"/>
<dbReference type="Pfam" id="PF01565">
    <property type="entry name" value="FAD_binding_4"/>
    <property type="match status" value="1"/>
</dbReference>
<dbReference type="GO" id="GO:0016491">
    <property type="term" value="F:oxidoreductase activity"/>
    <property type="evidence" value="ECO:0007669"/>
    <property type="project" value="UniProtKB-KW"/>
</dbReference>
<name>Q7S915_NEUCR</name>
<dbReference type="EMBL" id="CM002239">
    <property type="protein sequence ID" value="EAA32867.1"/>
    <property type="molecule type" value="Genomic_DNA"/>
</dbReference>
<dbReference type="InterPro" id="IPR036318">
    <property type="entry name" value="FAD-bd_PCMH-like_sf"/>
</dbReference>
<dbReference type="InterPro" id="IPR012951">
    <property type="entry name" value="BBE"/>
</dbReference>
<dbReference type="GO" id="GO:0005576">
    <property type="term" value="C:extracellular region"/>
    <property type="evidence" value="ECO:0000318"/>
    <property type="project" value="GO_Central"/>
</dbReference>
<dbReference type="SUPFAM" id="SSF56176">
    <property type="entry name" value="FAD-binding/transporter-associated domain-like"/>
    <property type="match status" value="1"/>
</dbReference>
<evidence type="ECO:0000313" key="8">
    <source>
        <dbReference type="EMBL" id="EAA32867.1"/>
    </source>
</evidence>
<evidence type="ECO:0000256" key="2">
    <source>
        <dbReference type="ARBA" id="ARBA00005466"/>
    </source>
</evidence>
<dbReference type="GeneID" id="3878242"/>
<accession>Q7S915</accession>
<dbReference type="VEuPathDB" id="FungiDB:NCU07970"/>
<dbReference type="InterPro" id="IPR016166">
    <property type="entry name" value="FAD-bd_PCMH"/>
</dbReference>
<dbReference type="Gene3D" id="3.30.465.10">
    <property type="match status" value="1"/>
</dbReference>
<dbReference type="RefSeq" id="XP_962103.1">
    <property type="nucleotide sequence ID" value="XM_957010.1"/>
</dbReference>
<dbReference type="Proteomes" id="UP000001805">
    <property type="component" value="Chromosome 4, Linkage Group IV"/>
</dbReference>
<evidence type="ECO:0000256" key="4">
    <source>
        <dbReference type="ARBA" id="ARBA00022827"/>
    </source>
</evidence>
<dbReference type="AlphaFoldDB" id="Q7S915"/>
<evidence type="ECO:0000256" key="3">
    <source>
        <dbReference type="ARBA" id="ARBA00022630"/>
    </source>
</evidence>
<dbReference type="InterPro" id="IPR016169">
    <property type="entry name" value="FAD-bd_PCMH_sub2"/>
</dbReference>
<gene>
    <name evidence="8" type="ORF">NCU07970</name>
</gene>
<evidence type="ECO:0000259" key="7">
    <source>
        <dbReference type="PROSITE" id="PS51387"/>
    </source>
</evidence>
<dbReference type="KEGG" id="ncr:NCU07970"/>
<dbReference type="OMA" id="AFRWRDC"/>
<dbReference type="InParanoid" id="Q7S915"/>
<dbReference type="HOGENOM" id="CLU_018354_10_2_1"/>
<sequence length="638" mass="71104">MAGIERMAGEFVIEELKKKKIPVFLPGETEYERSVANANLLYRFTRPLCVVQPKNVDHVQTIVKEAKDRGVPITIKCGGHSYAGFSTTDKGISLDLLNMNRVEIDVQSNTVTLQGGAQWGHVYKQLVNNRMNGFIINGGRCPTVGVGGFLLGGGLGPFTRSFGMGCDTLKEITIVTADGKKVTVKDTDNPDSPEGKLFWALCGAGGGNFGVVVEFKMYLQKLSNKNGSVVAGRYTWFPKSDKERSNKTKDKLMDKFMDTMNGFYATRWPDQVTIDTSWICDLKETSSELAVRFLVYYDGTKEDFEKLIADKLGADKAENGGGKLAEQLTRRSMSEKSTRFLHETLVSQWSEETIKAFPTDPTFKLYSSFVFKNDLERIKKITSIIREEMAVFRSRFAGESGLLQVTWIHSGGKASRKDRSASAFRWRDGVYQTYIMLDWKEKWMEGEMRDFLKAFKNKLRPFSIMSRAAFINFPDEVLSSATGAERTYYGNDTKNLRLVKQQWDPDNFFKWKQGIKLPQTAKKTPAKAKRGSKTSAASPIPAEVFNAFNLSPGASSASLGAGNAFNINAFGGPERDFDRKDGLMDGDAVSSDDESPVNEQDLTDELATKQWENYTLPPARSLMNLGSRGVLGLTDLGF</sequence>
<dbReference type="Pfam" id="PF08031">
    <property type="entry name" value="BBE"/>
    <property type="match status" value="1"/>
</dbReference>
<evidence type="ECO:0000256" key="1">
    <source>
        <dbReference type="ARBA" id="ARBA00001974"/>
    </source>
</evidence>
<evidence type="ECO:0000256" key="5">
    <source>
        <dbReference type="ARBA" id="ARBA00023002"/>
    </source>
</evidence>
<protein>
    <recommendedName>
        <fullName evidence="7">FAD-binding PCMH-type domain-containing protein</fullName>
    </recommendedName>
</protein>
<dbReference type="PROSITE" id="PS51387">
    <property type="entry name" value="FAD_PCMH"/>
    <property type="match status" value="1"/>
</dbReference>
<feature type="region of interest" description="Disordered" evidence="6">
    <location>
        <begin position="576"/>
        <end position="599"/>
    </location>
</feature>
<comment type="similarity">
    <text evidence="2">Belongs to the oxygen-dependent FAD-linked oxidoreductase family.</text>
</comment>
<evidence type="ECO:0000313" key="9">
    <source>
        <dbReference type="Proteomes" id="UP000001805"/>
    </source>
</evidence>
<comment type="cofactor">
    <cofactor evidence="1">
        <name>FAD</name>
        <dbReference type="ChEBI" id="CHEBI:57692"/>
    </cofactor>
</comment>
<dbReference type="InterPro" id="IPR006094">
    <property type="entry name" value="Oxid_FAD_bind_N"/>
</dbReference>
<feature type="domain" description="FAD-binding PCMH-type" evidence="7">
    <location>
        <begin position="43"/>
        <end position="222"/>
    </location>
</feature>
<dbReference type="InterPro" id="IPR050416">
    <property type="entry name" value="FAD-linked_Oxidoreductase"/>
</dbReference>
<keyword evidence="5" id="KW-0560">Oxidoreductase</keyword>
<dbReference type="PANTHER" id="PTHR42973">
    <property type="entry name" value="BINDING OXIDOREDUCTASE, PUTATIVE (AFU_ORTHOLOGUE AFUA_1G17690)-RELATED"/>
    <property type="match status" value="1"/>
</dbReference>
<keyword evidence="3" id="KW-0285">Flavoprotein</keyword>
<dbReference type="Gene3D" id="3.40.462.20">
    <property type="match status" value="1"/>
</dbReference>
<proteinExistence type="inferred from homology"/>